<dbReference type="InterPro" id="IPR009061">
    <property type="entry name" value="DNA-bd_dom_put_sf"/>
</dbReference>
<keyword evidence="2" id="KW-0238">DNA-binding</keyword>
<evidence type="ECO:0000259" key="4">
    <source>
        <dbReference type="PROSITE" id="PS50937"/>
    </source>
</evidence>
<organism evidence="5 6">
    <name type="scientific">Dermatophilus congolensis</name>
    <dbReference type="NCBI Taxonomy" id="1863"/>
    <lineage>
        <taxon>Bacteria</taxon>
        <taxon>Bacillati</taxon>
        <taxon>Actinomycetota</taxon>
        <taxon>Actinomycetes</taxon>
        <taxon>Micrococcales</taxon>
        <taxon>Dermatophilaceae</taxon>
        <taxon>Dermatophilus</taxon>
    </lineage>
</organism>
<evidence type="ECO:0000313" key="6">
    <source>
        <dbReference type="Proteomes" id="UP000242637"/>
    </source>
</evidence>
<dbReference type="Gene3D" id="1.10.1660.10">
    <property type="match status" value="1"/>
</dbReference>
<dbReference type="GO" id="GO:0003700">
    <property type="term" value="F:DNA-binding transcription factor activity"/>
    <property type="evidence" value="ECO:0007669"/>
    <property type="project" value="InterPro"/>
</dbReference>
<dbReference type="RefSeq" id="WP_095068628.1">
    <property type="nucleotide sequence ID" value="NZ_JAAFNI010000001.1"/>
</dbReference>
<dbReference type="InterPro" id="IPR047057">
    <property type="entry name" value="MerR_fam"/>
</dbReference>
<keyword evidence="1" id="KW-0805">Transcription regulation</keyword>
<dbReference type="PROSITE" id="PS50937">
    <property type="entry name" value="HTH_MERR_2"/>
    <property type="match status" value="1"/>
</dbReference>
<name>A0A239VUM1_9MICO</name>
<dbReference type="SUPFAM" id="SSF46955">
    <property type="entry name" value="Putative DNA-binding domain"/>
    <property type="match status" value="1"/>
</dbReference>
<dbReference type="SMART" id="SM00422">
    <property type="entry name" value="HTH_MERR"/>
    <property type="match status" value="1"/>
</dbReference>
<evidence type="ECO:0000256" key="3">
    <source>
        <dbReference type="ARBA" id="ARBA00023163"/>
    </source>
</evidence>
<dbReference type="PANTHER" id="PTHR30204:SF94">
    <property type="entry name" value="HEAVY METAL-DEPENDENT TRANSCRIPTIONAL REGULATOR HI_0293-RELATED"/>
    <property type="match status" value="1"/>
</dbReference>
<feature type="domain" description="HTH merR-type" evidence="4">
    <location>
        <begin position="1"/>
        <end position="68"/>
    </location>
</feature>
<dbReference type="PANTHER" id="PTHR30204">
    <property type="entry name" value="REDOX-CYCLING DRUG-SENSING TRANSCRIPTIONAL ACTIVATOR SOXR"/>
    <property type="match status" value="1"/>
</dbReference>
<evidence type="ECO:0000256" key="2">
    <source>
        <dbReference type="ARBA" id="ARBA00023125"/>
    </source>
</evidence>
<dbReference type="Pfam" id="PF00376">
    <property type="entry name" value="MerR"/>
    <property type="match status" value="1"/>
</dbReference>
<dbReference type="AlphaFoldDB" id="A0A239VUM1"/>
<dbReference type="GO" id="GO:0003677">
    <property type="term" value="F:DNA binding"/>
    <property type="evidence" value="ECO:0007669"/>
    <property type="project" value="UniProtKB-KW"/>
</dbReference>
<evidence type="ECO:0000256" key="1">
    <source>
        <dbReference type="ARBA" id="ARBA00023015"/>
    </source>
</evidence>
<dbReference type="STRING" id="1121387.GCA_000429885_00624"/>
<dbReference type="OrthoDB" id="9809391at2"/>
<evidence type="ECO:0000313" key="5">
    <source>
        <dbReference type="EMBL" id="SNV25496.1"/>
    </source>
</evidence>
<reference evidence="5 6" key="1">
    <citation type="submission" date="2017-06" db="EMBL/GenBank/DDBJ databases">
        <authorList>
            <consortium name="Pathogen Informatics"/>
        </authorList>
    </citation>
    <scope>NUCLEOTIDE SEQUENCE [LARGE SCALE GENOMIC DNA]</scope>
    <source>
        <strain evidence="5 6">NCTC13039</strain>
    </source>
</reference>
<dbReference type="PROSITE" id="PS00552">
    <property type="entry name" value="HTH_MERR_1"/>
    <property type="match status" value="1"/>
</dbReference>
<dbReference type="PRINTS" id="PR00040">
    <property type="entry name" value="HTHMERR"/>
</dbReference>
<dbReference type="InterPro" id="IPR000551">
    <property type="entry name" value="MerR-type_HTH_dom"/>
</dbReference>
<accession>A0A239VUM1</accession>
<dbReference type="EMBL" id="LT906453">
    <property type="protein sequence ID" value="SNV25496.1"/>
    <property type="molecule type" value="Genomic_DNA"/>
</dbReference>
<dbReference type="KEGG" id="dco:SAMEA4475696_2258"/>
<gene>
    <name evidence="5" type="primary">ycgE</name>
    <name evidence="5" type="ORF">SAMEA4475696_02258</name>
</gene>
<protein>
    <submittedName>
        <fullName evidence="5">HTH-type transcriptional repressor YcgE</fullName>
    </submittedName>
</protein>
<proteinExistence type="predicted"/>
<sequence>MKIGDLALRAGVTVKALRYYESLGLLSPGRSENGYRVYSERDFLVTCEIRHLASCGIPPSRVRPFIECLDSGNEYSDDCPEAARLYEETMVEIERVMGELTRRHATLGEHLRRREERRLAAESSSLGD</sequence>
<keyword evidence="6" id="KW-1185">Reference proteome</keyword>
<keyword evidence="3" id="KW-0804">Transcription</keyword>
<dbReference type="Proteomes" id="UP000242637">
    <property type="component" value="Chromosome 1"/>
</dbReference>